<keyword evidence="5" id="KW-1267">Proteomics identification</keyword>
<dbReference type="AGR" id="WB:WBGene00011857"/>
<keyword evidence="1" id="KW-0175">Coiled coil</keyword>
<dbReference type="Proteomes" id="UP000001940">
    <property type="component" value="Chromosome IV"/>
</dbReference>
<dbReference type="Bgee" id="WBGene00011857">
    <property type="expression patterns" value="Expressed in germ line (C elegans) and 4 other cell types or tissues"/>
</dbReference>
<gene>
    <name evidence="2 4" type="primary">coa-4</name>
    <name evidence="2" type="ORF">CELE_T20D3.3</name>
    <name evidence="4" type="ORF">T20D3.3</name>
</gene>
<evidence type="ECO:0000313" key="2">
    <source>
        <dbReference type="EMBL" id="CAI79220.1"/>
    </source>
</evidence>
<dbReference type="EMBL" id="BX284604">
    <property type="protein sequence ID" value="CAI79220.1"/>
    <property type="molecule type" value="Genomic_DNA"/>
</dbReference>
<name>Q565B4_CAEEL</name>
<organism evidence="2 3">
    <name type="scientific">Caenorhabditis elegans</name>
    <dbReference type="NCBI Taxonomy" id="6239"/>
    <lineage>
        <taxon>Eukaryota</taxon>
        <taxon>Metazoa</taxon>
        <taxon>Ecdysozoa</taxon>
        <taxon>Nematoda</taxon>
        <taxon>Chromadorea</taxon>
        <taxon>Rhabditida</taxon>
        <taxon>Rhabditina</taxon>
        <taxon>Rhabditomorpha</taxon>
        <taxon>Rhabditoidea</taxon>
        <taxon>Rhabditidae</taxon>
        <taxon>Peloderinae</taxon>
        <taxon>Caenorhabditis</taxon>
    </lineage>
</organism>
<evidence type="ECO:0007829" key="5">
    <source>
        <dbReference type="PeptideAtlas" id="Q565B4"/>
    </source>
</evidence>
<dbReference type="OrthoDB" id="5841606at2759"/>
<dbReference type="AlphaFoldDB" id="Q565B4"/>
<sequence length="260" mass="30533">MDFLNDFDPSDDENNCKHQEKPTYLPFKPNFHEKYWYRNALKENQTATAITEIDLFRVADCYHNGDFECAENLSSPETSISLQFLSYYESILVDFGDQIQFLRTKAFLLSKLPFTSNYQKEFKNTMALLCQLCGSFENWQLFEIGSKYFTKLEMFGLKLKMKKVLKYEIDHSKGFIQEKLKKRLEKITKELNELEGELESNIIESIHSSINSHKDTTTVESTPNSEFRAHESRSKNKLIPVSDQPATIEDFFHRFPFLSF</sequence>
<dbReference type="CTD" id="177761"/>
<reference evidence="2 3" key="1">
    <citation type="journal article" date="1998" name="Science">
        <title>Genome sequence of the nematode C. elegans: a platform for investigating biology.</title>
        <authorList>
            <consortium name="The C. elegans sequencing consortium"/>
            <person name="Sulson J.E."/>
            <person name="Waterston R."/>
        </authorList>
    </citation>
    <scope>NUCLEOTIDE SEQUENCE [LARGE SCALE GENOMIC DNA]</scope>
    <source>
        <strain evidence="2 3">Bristol N2</strain>
    </source>
</reference>
<keyword evidence="3" id="KW-1185">Reference proteome</keyword>
<proteinExistence type="evidence at protein level"/>
<protein>
    <submittedName>
        <fullName evidence="2">Cytochrome Oxidase Assembly subunits</fullName>
    </submittedName>
</protein>
<feature type="coiled-coil region" evidence="1">
    <location>
        <begin position="177"/>
        <end position="204"/>
    </location>
</feature>
<dbReference type="WormBase" id="T20D3.3b">
    <property type="protein sequence ID" value="CE38418"/>
    <property type="gene ID" value="WBGene00011857"/>
    <property type="gene designation" value="coa-4"/>
</dbReference>
<dbReference type="GeneID" id="177761"/>
<dbReference type="SMR" id="Q565B4"/>
<evidence type="ECO:0000313" key="4">
    <source>
        <dbReference type="WormBase" id="T20D3.3b"/>
    </source>
</evidence>
<accession>Q565B4</accession>
<dbReference type="ExpressionAtlas" id="Q565B4">
    <property type="expression patterns" value="baseline and differential"/>
</dbReference>
<evidence type="ECO:0000256" key="1">
    <source>
        <dbReference type="SAM" id="Coils"/>
    </source>
</evidence>
<dbReference type="UCSC" id="T20D3.3a.1">
    <property type="organism name" value="c. elegans"/>
</dbReference>
<evidence type="ECO:0000313" key="3">
    <source>
        <dbReference type="Proteomes" id="UP000001940"/>
    </source>
</evidence>
<dbReference type="RefSeq" id="NP_001370207.1">
    <property type="nucleotide sequence ID" value="NM_001383161.2"/>
</dbReference>